<proteinExistence type="predicted"/>
<sequence length="105" mass="10818">MELLLLSIAIVVLLVLRVPVAFAFLGPSLGYMWLTDQSVGLALRLIINATASFPCWPSRSSCCWVSSPTGVASPTGSSTSPSPCWAGSAAGWATSASGSAWVSRG</sequence>
<name>A0ABZ1B902_9ACTN</name>
<dbReference type="Proteomes" id="UP001324287">
    <property type="component" value="Chromosome"/>
</dbReference>
<dbReference type="RefSeq" id="WP_324278594.1">
    <property type="nucleotide sequence ID" value="NZ_CP141261.1"/>
</dbReference>
<organism evidence="1 2">
    <name type="scientific">Blastococcus brunescens</name>
    <dbReference type="NCBI Taxonomy" id="1564165"/>
    <lineage>
        <taxon>Bacteria</taxon>
        <taxon>Bacillati</taxon>
        <taxon>Actinomycetota</taxon>
        <taxon>Actinomycetes</taxon>
        <taxon>Geodermatophilales</taxon>
        <taxon>Geodermatophilaceae</taxon>
        <taxon>Blastococcus</taxon>
    </lineage>
</organism>
<evidence type="ECO:0000313" key="1">
    <source>
        <dbReference type="EMBL" id="WRL67287.1"/>
    </source>
</evidence>
<keyword evidence="2" id="KW-1185">Reference proteome</keyword>
<accession>A0ABZ1B902</accession>
<protein>
    <submittedName>
        <fullName evidence="1">Uncharacterized protein</fullName>
    </submittedName>
</protein>
<gene>
    <name evidence="1" type="ORF">U6N30_18675</name>
</gene>
<reference evidence="1 2" key="1">
    <citation type="submission" date="2023-12" db="EMBL/GenBank/DDBJ databases">
        <title>Blastococcus brunescens sp. nov., an actonobacterium isolated from sandstone collected in sahara desert.</title>
        <authorList>
            <person name="Gtari M."/>
            <person name="Ghodhbane F."/>
        </authorList>
    </citation>
    <scope>NUCLEOTIDE SEQUENCE [LARGE SCALE GENOMIC DNA]</scope>
    <source>
        <strain evidence="1 2">BMG 8361</strain>
    </source>
</reference>
<evidence type="ECO:0000313" key="2">
    <source>
        <dbReference type="Proteomes" id="UP001324287"/>
    </source>
</evidence>
<dbReference type="EMBL" id="CP141261">
    <property type="protein sequence ID" value="WRL67287.1"/>
    <property type="molecule type" value="Genomic_DNA"/>
</dbReference>